<evidence type="ECO:0000313" key="12">
    <source>
        <dbReference type="Proteomes" id="UP000325440"/>
    </source>
</evidence>
<dbReference type="GO" id="GO:0006997">
    <property type="term" value="P:nucleus organization"/>
    <property type="evidence" value="ECO:0007669"/>
    <property type="project" value="TreeGrafter"/>
</dbReference>
<dbReference type="PROSITE" id="PS51049">
    <property type="entry name" value="KASH"/>
    <property type="match status" value="1"/>
</dbReference>
<dbReference type="GO" id="GO:0019894">
    <property type="term" value="F:kinesin binding"/>
    <property type="evidence" value="ECO:0007669"/>
    <property type="project" value="TreeGrafter"/>
</dbReference>
<feature type="domain" description="KASH" evidence="10">
    <location>
        <begin position="1251"/>
        <end position="1305"/>
    </location>
</feature>
<keyword evidence="3 7" id="KW-0812">Transmembrane</keyword>
<evidence type="ECO:0000256" key="1">
    <source>
        <dbReference type="ARBA" id="ARBA00004126"/>
    </source>
</evidence>
<keyword evidence="5 7" id="KW-0472">Membrane</keyword>
<evidence type="ECO:0000256" key="7">
    <source>
        <dbReference type="PROSITE-ProRule" id="PRU00385"/>
    </source>
</evidence>
<feature type="topological domain" description="Cytoplasmic" evidence="7">
    <location>
        <begin position="1"/>
        <end position="1259"/>
    </location>
</feature>
<dbReference type="EMBL" id="CABPRJ010001934">
    <property type="protein sequence ID" value="VVC42008.1"/>
    <property type="molecule type" value="Genomic_DNA"/>
</dbReference>
<dbReference type="Pfam" id="PF10541">
    <property type="entry name" value="KASH"/>
    <property type="match status" value="1"/>
</dbReference>
<dbReference type="SUPFAM" id="SSF46966">
    <property type="entry name" value="Spectrin repeat"/>
    <property type="match status" value="1"/>
</dbReference>
<evidence type="ECO:0000256" key="9">
    <source>
        <dbReference type="SAM" id="MobiDB-lite"/>
    </source>
</evidence>
<dbReference type="SMART" id="SM01249">
    <property type="entry name" value="KASH"/>
    <property type="match status" value="1"/>
</dbReference>
<dbReference type="GO" id="GO:0031965">
    <property type="term" value="C:nuclear membrane"/>
    <property type="evidence" value="ECO:0007669"/>
    <property type="project" value="UniProtKB-SubCell"/>
</dbReference>
<feature type="compositionally biased region" description="Polar residues" evidence="9">
    <location>
        <begin position="689"/>
        <end position="714"/>
    </location>
</feature>
<evidence type="ECO:0000256" key="5">
    <source>
        <dbReference type="ARBA" id="ARBA00023136"/>
    </source>
</evidence>
<dbReference type="GO" id="GO:0007010">
    <property type="term" value="P:cytoskeleton organization"/>
    <property type="evidence" value="ECO:0007669"/>
    <property type="project" value="TreeGrafter"/>
</dbReference>
<dbReference type="Proteomes" id="UP000325440">
    <property type="component" value="Unassembled WGS sequence"/>
</dbReference>
<evidence type="ECO:0000256" key="3">
    <source>
        <dbReference type="ARBA" id="ARBA00022692"/>
    </source>
</evidence>
<gene>
    <name evidence="11" type="ORF">CINCED_3A003750</name>
</gene>
<reference evidence="11 12" key="1">
    <citation type="submission" date="2019-08" db="EMBL/GenBank/DDBJ databases">
        <authorList>
            <person name="Alioto T."/>
            <person name="Alioto T."/>
            <person name="Gomez Garrido J."/>
        </authorList>
    </citation>
    <scope>NUCLEOTIDE SEQUENCE [LARGE SCALE GENOMIC DNA]</scope>
</reference>
<feature type="region of interest" description="Disordered" evidence="9">
    <location>
        <begin position="572"/>
        <end position="606"/>
    </location>
</feature>
<keyword evidence="8" id="KW-0175">Coiled coil</keyword>
<sequence length="1305" mass="148869">MTTTTFLYRCRTIKTPNKTPRSLKIKNCQHRFEERQYCWNCNSRLSPRCAGRRASRHLARSVSMPPTRNVHHQSVPCIRSKSMPYREKDSSKMPTKFECSSIKTCFSLSSLHPSTVNVEGGQQAAQRPYNSLTKKIKKNETTNQDCWRGDSSFEFLSSLRTSYQYLMDNNLIESCREVGYDLNNTSPIQDWNVERLNIYIQELEKSFCSGSASKANHNCSLPENLLSPKRLSMSEEVRRLNILRHIAQLSKRLPHCREPSMNQSYSSIYNTHYLEVKSNLRTLDQWLAQMEARLKPNYFRVNWNRREIRQKAEEHKSIHSDIETKGKCIRSVLKYSKWLADEQHQSSNPVHQELVQTVPILIRKAKHFEHRWQLLYIRSLEWICFIESLTVKKCRKDSNSSSDCDEEPVHKCPRLVDDDKLSSPIDDKELSCEMETETSPSSVLQSERVSFDDTANFHRSDRKGPNLATFYYRHLDTDSEQESQKKQTVEAEVKTSESSEEEWTYSSNTAKEVKKPEMPVSLAERANSEEIKALVENVNWSVSKNKNAEKLWLSGIGVKKRSFRHENIDPENEEFIGDSCDASGEYTTEDDDQHFSSDNHSHSSRSCDITVVQSPELDFSSSPGNINDCSSPKVVLRSKTKNGNALRPVSMSGLPQSTPKARLLTESCQLSVSESALNQFSHEQVSVNGRDSSTIEESTATQTQDCCGSYNTNSLRRRKLKHRRKSTQEKKSKGGSVDSLSSAVNSTAYNEMVTSDTLSGSLCGIPQTDSQRVDSETEEDTAKESKRPVGRKRPMKMPVFRLGEFGAVTPREKRFPLTAQLPSGTTTDFSSFSEQAWDSYQEKYLSEPYSEDPPDPESVRRLLDFGDDYRKYIDSQSDCASSIGRPSFLDDETFEQDSSDSVRKLIIRSRLQLNYLQQVLDKLVMYPNSHITISDIGQLKQRCRENEYCLRFCLEGIKDSNTNVSANEVAEIESMVKKCELLELGITKQEKIQLLKTDIAAIKSRLLSFSRNDWLDSNVQNKNELQALLHTAKTELSNLDTYWNGRNIVSITEELNRHFNEMNDSTTVLNHMNKEVADLYSIYANTRQRLESEISRYQNALITLVECDKQLMELEMKFKGFGGDDGSIGGNPKSGCFGSISDSGMSDSGSEHELNEHEKRLVNLKQLANNLMTIMTPGSEALTSILARIENNEKQLKELQQTCKDLMGRTEIRTDEDRCDGNENIVETNIVDVATAAEDANTPLKKIKDNTALLWRTLRIAVPFYLAVMILCSVGWLEPQCCDLQNNYKWSFALGLRYMNGPPPT</sequence>
<dbReference type="OrthoDB" id="10041151at2759"/>
<evidence type="ECO:0000259" key="10">
    <source>
        <dbReference type="PROSITE" id="PS51049"/>
    </source>
</evidence>
<evidence type="ECO:0000313" key="11">
    <source>
        <dbReference type="EMBL" id="VVC42008.1"/>
    </source>
</evidence>
<feature type="compositionally biased region" description="Basic residues" evidence="9">
    <location>
        <begin position="715"/>
        <end position="725"/>
    </location>
</feature>
<keyword evidence="6" id="KW-0539">Nucleus</keyword>
<feature type="compositionally biased region" description="Basic and acidic residues" evidence="9">
    <location>
        <begin position="478"/>
        <end position="497"/>
    </location>
</feature>
<comment type="subcellular location">
    <subcellularLocation>
        <location evidence="1">Nucleus membrane</location>
    </subcellularLocation>
</comment>
<dbReference type="GO" id="GO:0048471">
    <property type="term" value="C:perinuclear region of cytoplasm"/>
    <property type="evidence" value="ECO:0007669"/>
    <property type="project" value="TreeGrafter"/>
</dbReference>
<feature type="region of interest" description="Disordered" evidence="9">
    <location>
        <begin position="757"/>
        <end position="793"/>
    </location>
</feature>
<protein>
    <submittedName>
        <fullName evidence="11">KASH domain</fullName>
    </submittedName>
</protein>
<keyword evidence="4" id="KW-1133">Transmembrane helix</keyword>
<evidence type="ECO:0000256" key="6">
    <source>
        <dbReference type="ARBA" id="ARBA00023242"/>
    </source>
</evidence>
<evidence type="ECO:0000256" key="8">
    <source>
        <dbReference type="SAM" id="Coils"/>
    </source>
</evidence>
<proteinExistence type="inferred from homology"/>
<dbReference type="InterPro" id="IPR012315">
    <property type="entry name" value="KASH"/>
</dbReference>
<evidence type="ECO:0000256" key="4">
    <source>
        <dbReference type="ARBA" id="ARBA00022989"/>
    </source>
</evidence>
<dbReference type="PANTHER" id="PTHR21524:SF5">
    <property type="entry name" value="SPECTRIN REPEAT CONTAINING NUCLEAR ENVELOPE PROTEIN 2"/>
    <property type="match status" value="1"/>
</dbReference>
<accession>A0A5E4NI37</accession>
<dbReference type="PANTHER" id="PTHR21524">
    <property type="entry name" value="SPECTRIN REPEAT CONTAINING NUCLEAR ENVELOPE PROTEIN 2"/>
    <property type="match status" value="1"/>
</dbReference>
<feature type="compositionally biased region" description="Basic and acidic residues" evidence="9">
    <location>
        <begin position="771"/>
        <end position="787"/>
    </location>
</feature>
<feature type="topological domain" description="Perinuclear space" evidence="7">
    <location>
        <begin position="1281"/>
        <end position="1305"/>
    </location>
</feature>
<feature type="coiled-coil region" evidence="8">
    <location>
        <begin position="1154"/>
        <end position="1209"/>
    </location>
</feature>
<evidence type="ECO:0000256" key="2">
    <source>
        <dbReference type="ARBA" id="ARBA00008619"/>
    </source>
</evidence>
<keyword evidence="12" id="KW-1185">Reference proteome</keyword>
<dbReference type="GO" id="GO:0007097">
    <property type="term" value="P:nuclear migration"/>
    <property type="evidence" value="ECO:0007669"/>
    <property type="project" value="TreeGrafter"/>
</dbReference>
<feature type="region of interest" description="Disordered" evidence="9">
    <location>
        <begin position="689"/>
        <end position="741"/>
    </location>
</feature>
<comment type="similarity">
    <text evidence="2">Belongs to the nesprin family.</text>
</comment>
<organism evidence="11 12">
    <name type="scientific">Cinara cedri</name>
    <dbReference type="NCBI Taxonomy" id="506608"/>
    <lineage>
        <taxon>Eukaryota</taxon>
        <taxon>Metazoa</taxon>
        <taxon>Ecdysozoa</taxon>
        <taxon>Arthropoda</taxon>
        <taxon>Hexapoda</taxon>
        <taxon>Insecta</taxon>
        <taxon>Pterygota</taxon>
        <taxon>Neoptera</taxon>
        <taxon>Paraneoptera</taxon>
        <taxon>Hemiptera</taxon>
        <taxon>Sternorrhyncha</taxon>
        <taxon>Aphidomorpha</taxon>
        <taxon>Aphidoidea</taxon>
        <taxon>Aphididae</taxon>
        <taxon>Lachninae</taxon>
        <taxon>Cinara</taxon>
    </lineage>
</organism>
<feature type="region of interest" description="Disordered" evidence="9">
    <location>
        <begin position="478"/>
        <end position="516"/>
    </location>
</feature>
<name>A0A5E4NI37_9HEMI</name>